<proteinExistence type="inferred from homology"/>
<evidence type="ECO:0000256" key="3">
    <source>
        <dbReference type="ARBA" id="ARBA00022527"/>
    </source>
</evidence>
<comment type="catalytic activity">
    <reaction evidence="1">
        <text>[G-protein-coupled receptor] + ATP = [G-protein-coupled receptor]-phosphate + ADP + H(+)</text>
        <dbReference type="Rhea" id="RHEA:12008"/>
        <dbReference type="Rhea" id="RHEA-COMP:11260"/>
        <dbReference type="Rhea" id="RHEA-COMP:11261"/>
        <dbReference type="ChEBI" id="CHEBI:15378"/>
        <dbReference type="ChEBI" id="CHEBI:30616"/>
        <dbReference type="ChEBI" id="CHEBI:43176"/>
        <dbReference type="ChEBI" id="CHEBI:68546"/>
        <dbReference type="ChEBI" id="CHEBI:456216"/>
        <dbReference type="EC" id="2.7.11.16"/>
    </reaction>
</comment>
<evidence type="ECO:0000256" key="8">
    <source>
        <dbReference type="ARBA" id="ARBA00022840"/>
    </source>
</evidence>
<dbReference type="PROSITE" id="PS50132">
    <property type="entry name" value="RGS"/>
    <property type="match status" value="1"/>
</dbReference>
<dbReference type="GO" id="GO:0050254">
    <property type="term" value="F:rhodopsin kinase activity"/>
    <property type="evidence" value="ECO:0007669"/>
    <property type="project" value="UniProtKB-ARBA"/>
</dbReference>
<evidence type="ECO:0000256" key="4">
    <source>
        <dbReference type="ARBA" id="ARBA00022553"/>
    </source>
</evidence>
<dbReference type="PANTHER" id="PTHR24355:SF15">
    <property type="entry name" value="G PROTEIN-COUPLED RECEPTOR KINASE 6"/>
    <property type="match status" value="1"/>
</dbReference>
<accession>A0A672RCC1</accession>
<evidence type="ECO:0000256" key="9">
    <source>
        <dbReference type="PIRSR" id="PIRSR600239-51"/>
    </source>
</evidence>
<dbReference type="GO" id="GO:0007165">
    <property type="term" value="P:signal transduction"/>
    <property type="evidence" value="ECO:0007669"/>
    <property type="project" value="InterPro"/>
</dbReference>
<dbReference type="SUPFAM" id="SSF48097">
    <property type="entry name" value="Regulator of G-protein signaling, RGS"/>
    <property type="match status" value="1"/>
</dbReference>
<evidence type="ECO:0000256" key="12">
    <source>
        <dbReference type="SAM" id="Coils"/>
    </source>
</evidence>
<dbReference type="PROSITE" id="PS50011">
    <property type="entry name" value="PROTEIN_KINASE_DOM"/>
    <property type="match status" value="1"/>
</dbReference>
<feature type="binding site" evidence="10">
    <location>
        <position position="209"/>
    </location>
    <ligand>
        <name>ATP</name>
        <dbReference type="ChEBI" id="CHEBI:30616"/>
    </ligand>
</feature>
<dbReference type="Gene3D" id="1.10.167.10">
    <property type="entry name" value="Regulator of G-protein Signalling 4, domain 2"/>
    <property type="match status" value="1"/>
</dbReference>
<dbReference type="Pfam" id="PF00615">
    <property type="entry name" value="RGS"/>
    <property type="match status" value="1"/>
</dbReference>
<dbReference type="GO" id="GO:0005524">
    <property type="term" value="F:ATP binding"/>
    <property type="evidence" value="ECO:0007669"/>
    <property type="project" value="UniProtKB-UniRule"/>
</dbReference>
<dbReference type="EC" id="2.7.11.-" evidence="11"/>
<feature type="domain" description="RGS" evidence="14">
    <location>
        <begin position="58"/>
        <end position="156"/>
    </location>
</feature>
<evidence type="ECO:0000259" key="13">
    <source>
        <dbReference type="PROSITE" id="PS50011"/>
    </source>
</evidence>
<evidence type="ECO:0000256" key="6">
    <source>
        <dbReference type="ARBA" id="ARBA00022741"/>
    </source>
</evidence>
<evidence type="ECO:0000313" key="15">
    <source>
        <dbReference type="Ensembl" id="ENSSGRP00000086268.1"/>
    </source>
</evidence>
<dbReference type="Proteomes" id="UP000472262">
    <property type="component" value="Unassembled WGS sequence"/>
</dbReference>
<keyword evidence="5 11" id="KW-0808">Transferase</keyword>
<dbReference type="SMART" id="SM00315">
    <property type="entry name" value="RGS"/>
    <property type="match status" value="1"/>
</dbReference>
<dbReference type="InterPro" id="IPR000239">
    <property type="entry name" value="GPCR_kinase"/>
</dbReference>
<dbReference type="InterPro" id="IPR011009">
    <property type="entry name" value="Kinase-like_dom_sf"/>
</dbReference>
<evidence type="ECO:0000256" key="11">
    <source>
        <dbReference type="RuleBase" id="RU000308"/>
    </source>
</evidence>
<dbReference type="PROSITE" id="PS00107">
    <property type="entry name" value="PROTEIN_KINASE_ATP"/>
    <property type="match status" value="1"/>
</dbReference>
<dbReference type="FunFam" id="1.10.167.10:FF:000009">
    <property type="entry name" value="G protein-coupled receptor kinase"/>
    <property type="match status" value="1"/>
</dbReference>
<protein>
    <recommendedName>
        <fullName evidence="11">G protein-coupled receptor kinase</fullName>
        <ecNumber evidence="11">2.7.11.-</ecNumber>
    </recommendedName>
</protein>
<keyword evidence="3 11" id="KW-0723">Serine/threonine-protein kinase</keyword>
<dbReference type="CDD" id="cd05630">
    <property type="entry name" value="STKc_GRK6"/>
    <property type="match status" value="1"/>
</dbReference>
<evidence type="ECO:0000313" key="16">
    <source>
        <dbReference type="Proteomes" id="UP000472262"/>
    </source>
</evidence>
<dbReference type="GO" id="GO:0009966">
    <property type="term" value="P:regulation of signal transduction"/>
    <property type="evidence" value="ECO:0007669"/>
    <property type="project" value="TreeGrafter"/>
</dbReference>
<evidence type="ECO:0000256" key="5">
    <source>
        <dbReference type="ARBA" id="ARBA00022679"/>
    </source>
</evidence>
<dbReference type="InterPro" id="IPR044926">
    <property type="entry name" value="RGS_subdomain_2"/>
</dbReference>
<dbReference type="InterPro" id="IPR000719">
    <property type="entry name" value="Prot_kinase_dom"/>
</dbReference>
<dbReference type="Gene3D" id="6.10.250.2260">
    <property type="match status" value="1"/>
</dbReference>
<dbReference type="PROSITE" id="PS00108">
    <property type="entry name" value="PROTEIN_KINASE_ST"/>
    <property type="match status" value="1"/>
</dbReference>
<dbReference type="FunFam" id="1.10.510.10:FF:000074">
    <property type="entry name" value="G protein-coupled receptor kinase"/>
    <property type="match status" value="1"/>
</dbReference>
<evidence type="ECO:0000259" key="14">
    <source>
        <dbReference type="PROSITE" id="PS50132"/>
    </source>
</evidence>
<dbReference type="PRINTS" id="PR00717">
    <property type="entry name" value="GPCRKINASE"/>
</dbReference>
<gene>
    <name evidence="15" type="primary">grk6</name>
</gene>
<dbReference type="GO" id="GO:0005737">
    <property type="term" value="C:cytoplasm"/>
    <property type="evidence" value="ECO:0007669"/>
    <property type="project" value="TreeGrafter"/>
</dbReference>
<evidence type="ECO:0000256" key="10">
    <source>
        <dbReference type="PROSITE-ProRule" id="PRU10141"/>
    </source>
</evidence>
<feature type="active site" description="Proton acceptor" evidence="9">
    <location>
        <position position="296"/>
    </location>
</feature>
<comment type="similarity">
    <text evidence="2 11">Belongs to the protein kinase superfamily. AGC Ser/Thr protein kinase family. GPRK subfamily.</text>
</comment>
<dbReference type="SMART" id="SM00133">
    <property type="entry name" value="S_TK_X"/>
    <property type="match status" value="1"/>
</dbReference>
<feature type="domain" description="Protein kinase" evidence="13">
    <location>
        <begin position="171"/>
        <end position="433"/>
    </location>
</feature>
<dbReference type="InterPro" id="IPR000961">
    <property type="entry name" value="AGC-kinase_C"/>
</dbReference>
<dbReference type="InterPro" id="IPR016137">
    <property type="entry name" value="RGS"/>
</dbReference>
<dbReference type="InterPro" id="IPR008271">
    <property type="entry name" value="Ser/Thr_kinase_AS"/>
</dbReference>
<keyword evidence="7 11" id="KW-0418">Kinase</keyword>
<name>A0A672RCC1_SINGR</name>
<evidence type="ECO:0000256" key="1">
    <source>
        <dbReference type="ARBA" id="ARBA00001256"/>
    </source>
</evidence>
<dbReference type="InterPro" id="IPR017441">
    <property type="entry name" value="Protein_kinase_ATP_BS"/>
</dbReference>
<dbReference type="Gene3D" id="1.10.510.10">
    <property type="entry name" value="Transferase(Phosphotransferase) domain 1"/>
    <property type="match status" value="1"/>
</dbReference>
<dbReference type="SUPFAM" id="SSF56112">
    <property type="entry name" value="Protein kinase-like (PK-like)"/>
    <property type="match status" value="1"/>
</dbReference>
<dbReference type="Gene3D" id="3.30.200.20">
    <property type="entry name" value="Phosphorylase Kinase, domain 1"/>
    <property type="match status" value="1"/>
</dbReference>
<keyword evidence="16" id="KW-1185">Reference proteome</keyword>
<dbReference type="Ensembl" id="ENSSGRT00000091848.1">
    <property type="protein sequence ID" value="ENSSGRP00000086268.1"/>
    <property type="gene ID" value="ENSSGRG00000040689.1"/>
</dbReference>
<dbReference type="Pfam" id="PF00069">
    <property type="entry name" value="Pkinase"/>
    <property type="match status" value="1"/>
</dbReference>
<keyword evidence="12" id="KW-0175">Coiled coil</keyword>
<keyword evidence="6 10" id="KW-0547">Nucleotide-binding</keyword>
<dbReference type="AlphaFoldDB" id="A0A672RCC1"/>
<dbReference type="SMART" id="SM00220">
    <property type="entry name" value="S_TKc"/>
    <property type="match status" value="1"/>
</dbReference>
<dbReference type="InterPro" id="IPR036305">
    <property type="entry name" value="RGS_sf"/>
</dbReference>
<evidence type="ECO:0000256" key="2">
    <source>
        <dbReference type="ARBA" id="ARBA00009793"/>
    </source>
</evidence>
<evidence type="ECO:0000256" key="7">
    <source>
        <dbReference type="ARBA" id="ARBA00022777"/>
    </source>
</evidence>
<keyword evidence="4" id="KW-0597">Phosphoprotein</keyword>
<sequence>MKYEIENILRILSLIAMWGGNRKGKSKKWKQMLQFPHISLCEELRQTIEKDYNSLCERQPIGCLLFRQFCDTRPELRRCVKFLDAVAEYEVTPDEKRKECGQELLDKYLNQKSDFFTVQSSNTLSQCFLSCRLIHDFLSMAPFADYLDSMYYSRFLQWKWLEREPVTKNTFRQYRVLGKGGFGEVCACQVRATGKMYACKKLEKKRIKKRKGESMALNEKQILEKVNSRFVVSLAYAYETKDALCLVLTLMNGGDLKFHIYHMGEAGFDEKRAVFYAAEICCGLEDLHRERIVYRDLKPENILLDDHGHIRISDLGLAVHVPEGQTIKGRVGTVGYMAPEVVKNERYTFSPDWWALGCLLYEMIQGQSPFQQRKKKIKREEVERLVKEVEEEYSSKVSEDAKSLCKMLLAKDPNERLGCQGDGATEVKAHPIFRSINFKRLAAGMLEAPFIPDPQAIYCKDVLDIEQFSTVKGVELEPKDDSFYSKVSSGSIPIPWQNEMIDTECFKELNILNLDGTVPPDLDWRGQPSPPPKQGLLQRLFGRQVRFPHILLLFICSVFAPSSHIQEQRNLSTLPRDFY</sequence>
<keyword evidence="8 10" id="KW-0067">ATP-binding</keyword>
<organism evidence="15 16">
    <name type="scientific">Sinocyclocheilus grahami</name>
    <name type="common">Dianchi golden-line fish</name>
    <name type="synonym">Barbus grahami</name>
    <dbReference type="NCBI Taxonomy" id="75366"/>
    <lineage>
        <taxon>Eukaryota</taxon>
        <taxon>Metazoa</taxon>
        <taxon>Chordata</taxon>
        <taxon>Craniata</taxon>
        <taxon>Vertebrata</taxon>
        <taxon>Euteleostomi</taxon>
        <taxon>Actinopterygii</taxon>
        <taxon>Neopterygii</taxon>
        <taxon>Teleostei</taxon>
        <taxon>Ostariophysi</taxon>
        <taxon>Cypriniformes</taxon>
        <taxon>Cyprinidae</taxon>
        <taxon>Cyprininae</taxon>
        <taxon>Sinocyclocheilus</taxon>
    </lineage>
</organism>
<reference evidence="15" key="2">
    <citation type="submission" date="2025-09" db="UniProtKB">
        <authorList>
            <consortium name="Ensembl"/>
        </authorList>
    </citation>
    <scope>IDENTIFICATION</scope>
</reference>
<reference evidence="15" key="1">
    <citation type="submission" date="2025-08" db="UniProtKB">
        <authorList>
            <consortium name="Ensembl"/>
        </authorList>
    </citation>
    <scope>IDENTIFICATION</scope>
</reference>
<dbReference type="PANTHER" id="PTHR24355">
    <property type="entry name" value="G PROTEIN-COUPLED RECEPTOR KINASE/RIBOSOMAL PROTEIN S6 KINASE"/>
    <property type="match status" value="1"/>
</dbReference>
<feature type="coiled-coil region" evidence="12">
    <location>
        <begin position="372"/>
        <end position="399"/>
    </location>
</feature>